<feature type="region of interest" description="Disordered" evidence="1">
    <location>
        <begin position="441"/>
        <end position="463"/>
    </location>
</feature>
<accession>A0A8K0MN38</accession>
<evidence type="ECO:0008006" key="4">
    <source>
        <dbReference type="Google" id="ProtNLM"/>
    </source>
</evidence>
<dbReference type="OrthoDB" id="47802at2759"/>
<dbReference type="PANTHER" id="PTHR44376">
    <property type="entry name" value="TRANSCRIPTIONAL REGULATOR OF FILAMENTOUS GROWTH FLO8"/>
    <property type="match status" value="1"/>
</dbReference>
<reference evidence="2" key="1">
    <citation type="submission" date="2020-03" db="EMBL/GenBank/DDBJ databases">
        <title>A high-quality chromosome-level genome assembly of a woody plant with both climbing and erect habits, Rhamnella rubrinervis.</title>
        <authorList>
            <person name="Lu Z."/>
            <person name="Yang Y."/>
            <person name="Zhu X."/>
            <person name="Sun Y."/>
        </authorList>
    </citation>
    <scope>NUCLEOTIDE SEQUENCE</scope>
    <source>
        <strain evidence="2">BYM</strain>
        <tissue evidence="2">Leaf</tissue>
    </source>
</reference>
<feature type="compositionally biased region" description="Basic and acidic residues" evidence="1">
    <location>
        <begin position="442"/>
        <end position="463"/>
    </location>
</feature>
<dbReference type="AlphaFoldDB" id="A0A8K0MN38"/>
<dbReference type="InterPro" id="IPR044716">
    <property type="entry name" value="LEUNIG-like"/>
</dbReference>
<dbReference type="EMBL" id="VOIH02000003">
    <property type="protein sequence ID" value="KAF3451460.1"/>
    <property type="molecule type" value="Genomic_DNA"/>
</dbReference>
<evidence type="ECO:0000313" key="2">
    <source>
        <dbReference type="EMBL" id="KAF3451460.1"/>
    </source>
</evidence>
<gene>
    <name evidence="2" type="ORF">FNV43_RR07555</name>
</gene>
<dbReference type="PANTHER" id="PTHR44376:SF8">
    <property type="entry name" value="TRANSCRIPTIONAL COREPRESSOR LEUNIG-LIKE"/>
    <property type="match status" value="1"/>
</dbReference>
<feature type="compositionally biased region" description="Basic and acidic residues" evidence="1">
    <location>
        <begin position="382"/>
        <end position="393"/>
    </location>
</feature>
<dbReference type="PROSITE" id="PS50896">
    <property type="entry name" value="LISH"/>
    <property type="match status" value="1"/>
</dbReference>
<sequence length="463" mass="53065">MAPPVDFWDPQQMLELYLHDYMVKRKMYATAEIFKKEAKIPDRHAVINSPEGFLYEWWSVLHDVCASRQPKHQEEREEAFLNKTMQMKENEQRDKHPMVPHLATLSQQIRTGKSPRDSNFGKLMEQEAANELATKIYDEGYIRQSASEFDPRLHSLDVNKLSLSKSAATSSSNPFQGMYKMVEQQDMKDKRTVINSEQAVPTDPYYVLQNSIFPITGSHDSGMYEGLNPVALNGWPLNNNQLFLQKSTEHQQPLLSQVLSSAPGKQTYVPGSCANFVRSNVMPPKSESRGMFRQMTRMMENSKQTAENQLQHEQLQHQKLVKNGRKRKAASHTGANSLDCTKAKEAVPVAQNVESFLCHDDDNAKNTKTSFSDLKCPPARSQNEHKASKEKDWSKRKPVLLELYIHNALQTIEDHLNKKDMKFMIQLPCCSCFCFIKGKKSKGMEKDPDKEKDPNKEKDPKPE</sequence>
<dbReference type="GO" id="GO:0003714">
    <property type="term" value="F:transcription corepressor activity"/>
    <property type="evidence" value="ECO:0007669"/>
    <property type="project" value="InterPro"/>
</dbReference>
<comment type="caution">
    <text evidence="2">The sequence shown here is derived from an EMBL/GenBank/DDBJ whole genome shotgun (WGS) entry which is preliminary data.</text>
</comment>
<organism evidence="2 3">
    <name type="scientific">Rhamnella rubrinervis</name>
    <dbReference type="NCBI Taxonomy" id="2594499"/>
    <lineage>
        <taxon>Eukaryota</taxon>
        <taxon>Viridiplantae</taxon>
        <taxon>Streptophyta</taxon>
        <taxon>Embryophyta</taxon>
        <taxon>Tracheophyta</taxon>
        <taxon>Spermatophyta</taxon>
        <taxon>Magnoliopsida</taxon>
        <taxon>eudicotyledons</taxon>
        <taxon>Gunneridae</taxon>
        <taxon>Pentapetalae</taxon>
        <taxon>rosids</taxon>
        <taxon>fabids</taxon>
        <taxon>Rosales</taxon>
        <taxon>Rhamnaceae</taxon>
        <taxon>rhamnoid group</taxon>
        <taxon>Rhamneae</taxon>
        <taxon>Rhamnella</taxon>
    </lineage>
</organism>
<protein>
    <recommendedName>
        <fullName evidence="4">LisH domain-containing protein</fullName>
    </recommendedName>
</protein>
<proteinExistence type="predicted"/>
<evidence type="ECO:0000313" key="3">
    <source>
        <dbReference type="Proteomes" id="UP000796880"/>
    </source>
</evidence>
<evidence type="ECO:0000256" key="1">
    <source>
        <dbReference type="SAM" id="MobiDB-lite"/>
    </source>
</evidence>
<name>A0A8K0MN38_9ROSA</name>
<dbReference type="InterPro" id="IPR006594">
    <property type="entry name" value="LisH"/>
</dbReference>
<keyword evidence="3" id="KW-1185">Reference proteome</keyword>
<dbReference type="Proteomes" id="UP000796880">
    <property type="component" value="Unassembled WGS sequence"/>
</dbReference>
<feature type="region of interest" description="Disordered" evidence="1">
    <location>
        <begin position="368"/>
        <end position="393"/>
    </location>
</feature>